<accession>A0A4C1XEY5</accession>
<keyword evidence="2" id="KW-1185">Reference proteome</keyword>
<name>A0A4C1XEY5_EUMVA</name>
<protein>
    <submittedName>
        <fullName evidence="1">Uncharacterized protein</fullName>
    </submittedName>
</protein>
<evidence type="ECO:0000313" key="2">
    <source>
        <dbReference type="Proteomes" id="UP000299102"/>
    </source>
</evidence>
<dbReference type="AlphaFoldDB" id="A0A4C1XEY5"/>
<evidence type="ECO:0000313" key="1">
    <source>
        <dbReference type="EMBL" id="GBP62491.1"/>
    </source>
</evidence>
<proteinExistence type="predicted"/>
<organism evidence="1 2">
    <name type="scientific">Eumeta variegata</name>
    <name type="common">Bagworm moth</name>
    <name type="synonym">Eumeta japonica</name>
    <dbReference type="NCBI Taxonomy" id="151549"/>
    <lineage>
        <taxon>Eukaryota</taxon>
        <taxon>Metazoa</taxon>
        <taxon>Ecdysozoa</taxon>
        <taxon>Arthropoda</taxon>
        <taxon>Hexapoda</taxon>
        <taxon>Insecta</taxon>
        <taxon>Pterygota</taxon>
        <taxon>Neoptera</taxon>
        <taxon>Endopterygota</taxon>
        <taxon>Lepidoptera</taxon>
        <taxon>Glossata</taxon>
        <taxon>Ditrysia</taxon>
        <taxon>Tineoidea</taxon>
        <taxon>Psychidae</taxon>
        <taxon>Oiketicinae</taxon>
        <taxon>Eumeta</taxon>
    </lineage>
</organism>
<gene>
    <name evidence="1" type="ORF">EVAR_44730_1</name>
</gene>
<dbReference type="EMBL" id="BGZK01000842">
    <property type="protein sequence ID" value="GBP62491.1"/>
    <property type="molecule type" value="Genomic_DNA"/>
</dbReference>
<reference evidence="1 2" key="1">
    <citation type="journal article" date="2019" name="Commun. Biol.">
        <title>The bagworm genome reveals a unique fibroin gene that provides high tensile strength.</title>
        <authorList>
            <person name="Kono N."/>
            <person name="Nakamura H."/>
            <person name="Ohtoshi R."/>
            <person name="Tomita M."/>
            <person name="Numata K."/>
            <person name="Arakawa K."/>
        </authorList>
    </citation>
    <scope>NUCLEOTIDE SEQUENCE [LARGE SCALE GENOMIC DNA]</scope>
</reference>
<dbReference type="Proteomes" id="UP000299102">
    <property type="component" value="Unassembled WGS sequence"/>
</dbReference>
<sequence>MTTFLIVNGHLIPTPTRSRLFRLVGTQFFRIKVSESIISPEPAIGPPALARLPACIVLRSFVRATNPIVMALIVTIIFRRRVGVARSFNADVVTALN</sequence>
<comment type="caution">
    <text evidence="1">The sequence shown here is derived from an EMBL/GenBank/DDBJ whole genome shotgun (WGS) entry which is preliminary data.</text>
</comment>